<dbReference type="InterPro" id="IPR008491">
    <property type="entry name" value="CDK5RAP3"/>
</dbReference>
<evidence type="ECO:0008006" key="5">
    <source>
        <dbReference type="Google" id="ProtNLM"/>
    </source>
</evidence>
<evidence type="ECO:0000313" key="4">
    <source>
        <dbReference type="Proteomes" id="UP000008827"/>
    </source>
</evidence>
<name>I1JG43_SOYBN</name>
<sequence>MGYDFVVVSCRKQFIFLLQVGCDFIVLQGKNVRVELLETALLLPSTFSKILDVVNSDNLSRAIEYYSNFVRDAHIEKDRSLGDVLQNLKNMRENPPSLNVAVDSEIINDVNVHSSKNGLDPAIANTEIAVPDIDWDISVDSSQLDWDIGTVEETEDNGNGLGPYEIINASDIGSDLTISNQEIGSPADISWDISVDTPQVDVIDDDNAPTVVLENQTSLPDSLSQLTGNKEERSQLLDTEYRNKILDDLYEMKSFLNQRLAELRNEETLSLQHQVQAVAPFVLQQYAADAIETMQSDISLAISLLTNRKTRDLIMILNSKRFLDRLVNSLEEKKHHEVKLKEGLKDLAAKRMELQNSLSSSWSKQDAAVAKTKELKKLCESTLSSMFDGRPVNIIGEINAILTSGLGA</sequence>
<reference evidence="2 3" key="1">
    <citation type="journal article" date="2010" name="Nature">
        <title>Genome sequence of the palaeopolyploid soybean.</title>
        <authorList>
            <person name="Schmutz J."/>
            <person name="Cannon S.B."/>
            <person name="Schlueter J."/>
            <person name="Ma J."/>
            <person name="Mitros T."/>
            <person name="Nelson W."/>
            <person name="Hyten D.L."/>
            <person name="Song Q."/>
            <person name="Thelen J.J."/>
            <person name="Cheng J."/>
            <person name="Xu D."/>
            <person name="Hellsten U."/>
            <person name="May G.D."/>
            <person name="Yu Y."/>
            <person name="Sakurai T."/>
            <person name="Umezawa T."/>
            <person name="Bhattacharyya M.K."/>
            <person name="Sandhu D."/>
            <person name="Valliyodan B."/>
            <person name="Lindquist E."/>
            <person name="Peto M."/>
            <person name="Grant D."/>
            <person name="Shu S."/>
            <person name="Goodstein D."/>
            <person name="Barry K."/>
            <person name="Futrell-Griggs M."/>
            <person name="Abernathy B."/>
            <person name="Du J."/>
            <person name="Tian Z."/>
            <person name="Zhu L."/>
            <person name="Gill N."/>
            <person name="Joshi T."/>
            <person name="Libault M."/>
            <person name="Sethuraman A."/>
            <person name="Zhang X.-C."/>
            <person name="Shinozaki K."/>
            <person name="Nguyen H.T."/>
            <person name="Wing R.A."/>
            <person name="Cregan P."/>
            <person name="Specht J."/>
            <person name="Grimwood J."/>
            <person name="Rokhsar D."/>
            <person name="Stacey G."/>
            <person name="Shoemaker R.C."/>
            <person name="Jackson S.A."/>
        </authorList>
    </citation>
    <scope>NUCLEOTIDE SEQUENCE [LARGE SCALE GENOMIC DNA]</scope>
    <source>
        <strain evidence="3">cv. Williams 82</strain>
        <tissue evidence="2">Callus</tissue>
    </source>
</reference>
<gene>
    <name evidence="3" type="primary">LOC100776843</name>
    <name evidence="2" type="ORF">GLYMA_02G176900</name>
</gene>
<evidence type="ECO:0000256" key="1">
    <source>
        <dbReference type="ARBA" id="ARBA00007478"/>
    </source>
</evidence>
<reference evidence="2" key="3">
    <citation type="submission" date="2018-07" db="EMBL/GenBank/DDBJ databases">
        <title>WGS assembly of Glycine max.</title>
        <authorList>
            <person name="Schmutz J."/>
            <person name="Cannon S."/>
            <person name="Schlueter J."/>
            <person name="Ma J."/>
            <person name="Mitros T."/>
            <person name="Nelson W."/>
            <person name="Hyten D."/>
            <person name="Song Q."/>
            <person name="Thelen J."/>
            <person name="Cheng J."/>
            <person name="Xu D."/>
            <person name="Hellsten U."/>
            <person name="May G."/>
            <person name="Yu Y."/>
            <person name="Sakurai T."/>
            <person name="Umezawa T."/>
            <person name="Bhattacharyya M."/>
            <person name="Sandhu D."/>
            <person name="Valliyodan B."/>
            <person name="Lindquist E."/>
            <person name="Peto M."/>
            <person name="Grant D."/>
            <person name="Shu S."/>
            <person name="Goodstein D."/>
            <person name="Barry K."/>
            <person name="Futrell-Griggs M."/>
            <person name="Abernathy B."/>
            <person name="Du J."/>
            <person name="Tian Z."/>
            <person name="Zhu L."/>
            <person name="Gill N."/>
            <person name="Joshi T."/>
            <person name="Libault M."/>
            <person name="Sethuraman A."/>
            <person name="Zhang X."/>
            <person name="Shinozaki K."/>
            <person name="Nguyen H."/>
            <person name="Wing R."/>
            <person name="Cregan P."/>
            <person name="Specht J."/>
            <person name="Grimwood J."/>
            <person name="Rokhsar D."/>
            <person name="Stacey G."/>
            <person name="Shoemaker R."/>
            <person name="Jackson S."/>
        </authorList>
    </citation>
    <scope>NUCLEOTIDE SEQUENCE</scope>
    <source>
        <tissue evidence="2">Callus</tissue>
    </source>
</reference>
<dbReference type="EMBL" id="CM000835">
    <property type="protein sequence ID" value="KRH71907.1"/>
    <property type="molecule type" value="Genomic_DNA"/>
</dbReference>
<dbReference type="PANTHER" id="PTHR14894:SF0">
    <property type="entry name" value="CDK5 REGULATORY SUBUNIT-ASSOCIATED PROTEIN 3"/>
    <property type="match status" value="1"/>
</dbReference>
<dbReference type="EnsemblPlants" id="KRH71907">
    <property type="protein sequence ID" value="KRH71907"/>
    <property type="gene ID" value="GLYMA_02G176900"/>
</dbReference>
<proteinExistence type="inferred from homology"/>
<comment type="similarity">
    <text evidence="1">Belongs to the CDK5RAP3 family.</text>
</comment>
<organism evidence="3">
    <name type="scientific">Glycine max</name>
    <name type="common">Soybean</name>
    <name type="synonym">Glycine hispida</name>
    <dbReference type="NCBI Taxonomy" id="3847"/>
    <lineage>
        <taxon>Eukaryota</taxon>
        <taxon>Viridiplantae</taxon>
        <taxon>Streptophyta</taxon>
        <taxon>Embryophyta</taxon>
        <taxon>Tracheophyta</taxon>
        <taxon>Spermatophyta</taxon>
        <taxon>Magnoliopsida</taxon>
        <taxon>eudicotyledons</taxon>
        <taxon>Gunneridae</taxon>
        <taxon>Pentapetalae</taxon>
        <taxon>rosids</taxon>
        <taxon>fabids</taxon>
        <taxon>Fabales</taxon>
        <taxon>Fabaceae</taxon>
        <taxon>Papilionoideae</taxon>
        <taxon>50 kb inversion clade</taxon>
        <taxon>NPAAA clade</taxon>
        <taxon>indigoferoid/millettioid clade</taxon>
        <taxon>Phaseoleae</taxon>
        <taxon>Glycine</taxon>
        <taxon>Glycine subgen. Soja</taxon>
    </lineage>
</organism>
<dbReference type="Gramene" id="KRH71907">
    <property type="protein sequence ID" value="KRH71907"/>
    <property type="gene ID" value="GLYMA_02G176900"/>
</dbReference>
<reference evidence="3" key="2">
    <citation type="submission" date="2018-02" db="UniProtKB">
        <authorList>
            <consortium name="EnsemblPlants"/>
        </authorList>
    </citation>
    <scope>IDENTIFICATION</scope>
    <source>
        <strain evidence="3">Williams 82</strain>
    </source>
</reference>
<evidence type="ECO:0000313" key="3">
    <source>
        <dbReference type="EnsemblPlants" id="KRH71907"/>
    </source>
</evidence>
<dbReference type="Pfam" id="PF05600">
    <property type="entry name" value="CDK5RAP3"/>
    <property type="match status" value="1"/>
</dbReference>
<dbReference type="PANTHER" id="PTHR14894">
    <property type="entry name" value="CDK5 REGULATORY SUBUNIT-ASSOCIATED PROTEIN 3"/>
    <property type="match status" value="1"/>
</dbReference>
<dbReference type="ExpressionAtlas" id="I1JG43">
    <property type="expression patterns" value="baseline and differential"/>
</dbReference>
<dbReference type="AlphaFoldDB" id="I1JG43"/>
<evidence type="ECO:0000313" key="2">
    <source>
        <dbReference type="EMBL" id="KRH71907.1"/>
    </source>
</evidence>
<dbReference type="HOGENOM" id="CLU_025645_0_0_1"/>
<keyword evidence="4" id="KW-1185">Reference proteome</keyword>
<protein>
    <recommendedName>
        <fullName evidence="5">CDK5RAP3-like protein</fullName>
    </recommendedName>
</protein>
<dbReference type="Proteomes" id="UP000008827">
    <property type="component" value="Chromosome 2"/>
</dbReference>
<accession>I1JG43</accession>